<reference evidence="4" key="2">
    <citation type="submission" date="2018-06" db="EMBL/GenBank/DDBJ databases">
        <title>Genome sequence of Rhodanobacteraceae bacterium strain Dysh456.</title>
        <authorList>
            <person name="Fukui M."/>
        </authorList>
    </citation>
    <scope>NUCLEOTIDE SEQUENCE [LARGE SCALE GENOMIC DNA]</scope>
    <source>
        <strain evidence="4">Dysh456</strain>
    </source>
</reference>
<dbReference type="KEGG" id="rbd:ALSL_1160"/>
<dbReference type="CDD" id="cd07891">
    <property type="entry name" value="CYTH-like_CthTTM-like_1"/>
    <property type="match status" value="1"/>
</dbReference>
<dbReference type="Gene3D" id="2.40.320.10">
    <property type="entry name" value="Hypothetical Protein Pfu-838710-001"/>
    <property type="match status" value="1"/>
</dbReference>
<accession>A0A2Z6E4J1</accession>
<organism evidence="3 4">
    <name type="scientific">Aerosticca soli</name>
    <dbReference type="NCBI Taxonomy" id="2010829"/>
    <lineage>
        <taxon>Bacteria</taxon>
        <taxon>Pseudomonadati</taxon>
        <taxon>Pseudomonadota</taxon>
        <taxon>Gammaproteobacteria</taxon>
        <taxon>Lysobacterales</taxon>
        <taxon>Rhodanobacteraceae</taxon>
        <taxon>Aerosticca</taxon>
    </lineage>
</organism>
<evidence type="ECO:0000313" key="4">
    <source>
        <dbReference type="Proteomes" id="UP000270530"/>
    </source>
</evidence>
<name>A0A2Z6E4J1_9GAMM</name>
<dbReference type="AlphaFoldDB" id="A0A2Z6E4J1"/>
<reference evidence="4" key="1">
    <citation type="submission" date="2018-04" db="EMBL/GenBank/DDBJ databases">
        <authorList>
            <person name="Watanabe M."/>
            <person name="Kojima H."/>
        </authorList>
    </citation>
    <scope>NUCLEOTIDE SEQUENCE [LARGE SCALE GENOMIC DNA]</scope>
    <source>
        <strain evidence="4">Dysh456</strain>
    </source>
</reference>
<dbReference type="RefSeq" id="WP_126537298.1">
    <property type="nucleotide sequence ID" value="NZ_AP018560.1"/>
</dbReference>
<dbReference type="EMBL" id="AP018560">
    <property type="protein sequence ID" value="BBD79822.1"/>
    <property type="molecule type" value="Genomic_DNA"/>
</dbReference>
<sequence>MPVEIERKFLLRDARWRQAVTRSERLRQGYLVDAAAIGAGLARASVRVRLGEGQGWLNVKAARAGIARAEYESPLPAADAREMLDTLCCGVLEKIRHWVPVEDVCFEIDEFLGANAGLVVAELELPAIDAPFPRPPWLGAEVSALARYYNVALAARPYAQWSEAERAATDAMTEASPC</sequence>
<dbReference type="InterPro" id="IPR012042">
    <property type="entry name" value="NeuTTM/CthTTM-like"/>
</dbReference>
<protein>
    <recommendedName>
        <fullName evidence="2">CYTH domain-containing protein</fullName>
    </recommendedName>
</protein>
<dbReference type="OrthoDB" id="9805588at2"/>
<dbReference type="Pfam" id="PF01928">
    <property type="entry name" value="CYTH"/>
    <property type="match status" value="1"/>
</dbReference>
<dbReference type="InterPro" id="IPR033469">
    <property type="entry name" value="CYTH-like_dom_sf"/>
</dbReference>
<proteinExistence type="predicted"/>
<dbReference type="PROSITE" id="PS51707">
    <property type="entry name" value="CYTH"/>
    <property type="match status" value="1"/>
</dbReference>
<feature type="active site" description="Proton acceptor" evidence="1">
    <location>
        <position position="30"/>
    </location>
</feature>
<dbReference type="PANTHER" id="PTHR40114:SF1">
    <property type="entry name" value="SLR0698 PROTEIN"/>
    <property type="match status" value="1"/>
</dbReference>
<dbReference type="InterPro" id="IPR023577">
    <property type="entry name" value="CYTH_domain"/>
</dbReference>
<evidence type="ECO:0000313" key="3">
    <source>
        <dbReference type="EMBL" id="BBD79822.1"/>
    </source>
</evidence>
<evidence type="ECO:0000256" key="1">
    <source>
        <dbReference type="PIRSR" id="PIRSR016487-1"/>
    </source>
</evidence>
<feature type="domain" description="CYTH" evidence="2">
    <location>
        <begin position="2"/>
        <end position="155"/>
    </location>
</feature>
<dbReference type="PIRSF" id="PIRSF016487">
    <property type="entry name" value="CYTH_UCP016487"/>
    <property type="match status" value="1"/>
</dbReference>
<keyword evidence="4" id="KW-1185">Reference proteome</keyword>
<evidence type="ECO:0000259" key="2">
    <source>
        <dbReference type="PROSITE" id="PS51707"/>
    </source>
</evidence>
<dbReference type="PANTHER" id="PTHR40114">
    <property type="entry name" value="SLR0698 PROTEIN"/>
    <property type="match status" value="1"/>
</dbReference>
<gene>
    <name evidence="3" type="ORF">ALSL_1160</name>
</gene>
<dbReference type="Proteomes" id="UP000270530">
    <property type="component" value="Chromosome"/>
</dbReference>
<dbReference type="SMART" id="SM01118">
    <property type="entry name" value="CYTH"/>
    <property type="match status" value="1"/>
</dbReference>
<dbReference type="SUPFAM" id="SSF55154">
    <property type="entry name" value="CYTH-like phosphatases"/>
    <property type="match status" value="1"/>
</dbReference>